<feature type="transmembrane region" description="Helical" evidence="1">
    <location>
        <begin position="223"/>
        <end position="244"/>
    </location>
</feature>
<dbReference type="RefSeq" id="WP_114949651.1">
    <property type="nucleotide sequence ID" value="NZ_CP033905.1"/>
</dbReference>
<reference evidence="2 3" key="1">
    <citation type="submission" date="2018-11" db="EMBL/GenBank/DDBJ databases">
        <title>Multidrug-resistant genes are associated with an 42-kb island TGI1 carrying a complex class 1 integron in a Trueperella pyogenes.</title>
        <authorList>
            <person name="Dong W."/>
        </authorList>
    </citation>
    <scope>NUCLEOTIDE SEQUENCE [LARGE SCALE GENOMIC DNA]</scope>
    <source>
        <strain evidence="2 3">TP4</strain>
    </source>
</reference>
<evidence type="ECO:0000313" key="2">
    <source>
        <dbReference type="EMBL" id="AZR07129.1"/>
    </source>
</evidence>
<protein>
    <submittedName>
        <fullName evidence="2">DUF1430 domain-containing protein</fullName>
    </submittedName>
</protein>
<keyword evidence="1" id="KW-0472">Membrane</keyword>
<feature type="transmembrane region" description="Helical" evidence="1">
    <location>
        <begin position="172"/>
        <end position="192"/>
    </location>
</feature>
<dbReference type="Proteomes" id="UP000275951">
    <property type="component" value="Chromosome"/>
</dbReference>
<keyword evidence="1" id="KW-0812">Transmembrane</keyword>
<dbReference type="InterPro" id="IPR006541">
    <property type="entry name" value="Bacteriocin_ass"/>
</dbReference>
<name>A0A3S9QMD3_9ACTO</name>
<feature type="transmembrane region" description="Helical" evidence="1">
    <location>
        <begin position="291"/>
        <end position="313"/>
    </location>
</feature>
<feature type="transmembrane region" description="Helical" evidence="1">
    <location>
        <begin position="574"/>
        <end position="596"/>
    </location>
</feature>
<evidence type="ECO:0000256" key="1">
    <source>
        <dbReference type="SAM" id="Phobius"/>
    </source>
</evidence>
<feature type="transmembrane region" description="Helical" evidence="1">
    <location>
        <begin position="650"/>
        <end position="668"/>
    </location>
</feature>
<feature type="transmembrane region" description="Helical" evidence="1">
    <location>
        <begin position="250"/>
        <end position="279"/>
    </location>
</feature>
<sequence>MHRLTRFFILLSVFLFFILTQNAMMVLDGDLPYGTKSIFTISRVDTATKADAISAVSNIAKKNKVNIIKIQPKLEDAAFSRILYVFKGDEDAYEEIYGAGYPTFSPDTGSVEIRDASQLTTEDIRGKYAISGDVSVDQIVSDLNAAHLVAESIYSALVIVDLGLLAIGRTHLAGVIAIVLVTLVLLVSYVVSEQKKIYAVRKIHGHSKRSNLIYSLSRVLRDFIVAVLVIFVGGSCYLYVHNGFAQFDRFWLICSAWLVFLAVFITVVTVCAVILFGSVNVPRAIKGEKDVVKVGVLSAVIQVAVIIIVTAVLNSSIARIAALNDALKADAVWHEGEPLYKINLSLTGTREDDLAVAPLFADMVGALENDGKVLLVYQDNQFAGLPSPYYFGAEKSLVVNNNYLGRQNIVDATGKRLSQLPEEKDTFFLLIPENYPGDAEQLGSEYSEYLSHSCHFGVEDKSLGCSPRVNIIRTKAGQTLPTYGKTDDMPVDDQRPALVEDPVVAVVSAKSELLNPMRYLSYSSTENLLFEDVNTLKARLIQKDILSHFQGIDNAADAVARSVQLTRQQISLDILSMILASIAFVVSTFILAMVYCDRNKKMIFVRKIHGFRYYARHRAYIYMCAALCALSAAAAVAIYHPNLLMDSMRAGIVAAIALGIALGVLTVYEKRMQADYIKRD</sequence>
<feature type="transmembrane region" description="Helical" evidence="1">
    <location>
        <begin position="617"/>
        <end position="638"/>
    </location>
</feature>
<accession>A0A3S9QMD3</accession>
<dbReference type="EMBL" id="CP033905">
    <property type="protein sequence ID" value="AZR07129.1"/>
    <property type="molecule type" value="Genomic_DNA"/>
</dbReference>
<organism evidence="2 3">
    <name type="scientific">Trueperella pyogenes</name>
    <dbReference type="NCBI Taxonomy" id="1661"/>
    <lineage>
        <taxon>Bacteria</taxon>
        <taxon>Bacillati</taxon>
        <taxon>Actinomycetota</taxon>
        <taxon>Actinomycetes</taxon>
        <taxon>Actinomycetales</taxon>
        <taxon>Actinomycetaceae</taxon>
        <taxon>Trueperella</taxon>
    </lineage>
</organism>
<keyword evidence="1" id="KW-1133">Transmembrane helix</keyword>
<dbReference type="Pfam" id="PF07242">
    <property type="entry name" value="DUF1430"/>
    <property type="match status" value="1"/>
</dbReference>
<proteinExistence type="predicted"/>
<dbReference type="AlphaFoldDB" id="A0A3S9QMD3"/>
<evidence type="ECO:0000313" key="3">
    <source>
        <dbReference type="Proteomes" id="UP000275951"/>
    </source>
</evidence>
<gene>
    <name evidence="2" type="ORF">EBQ10_07350</name>
</gene>